<dbReference type="NCBIfam" id="TIGR04056">
    <property type="entry name" value="OMP_RagA_SusC"/>
    <property type="match status" value="1"/>
</dbReference>
<dbReference type="InterPro" id="IPR023997">
    <property type="entry name" value="TonB-dep_OMP_SusC/RagA_CS"/>
</dbReference>
<evidence type="ECO:0000256" key="7">
    <source>
        <dbReference type="PROSITE-ProRule" id="PRU01360"/>
    </source>
</evidence>
<protein>
    <submittedName>
        <fullName evidence="10">TonB-dependent receptor</fullName>
    </submittedName>
</protein>
<dbReference type="Gene3D" id="2.60.40.1120">
    <property type="entry name" value="Carboxypeptidase-like, regulatory domain"/>
    <property type="match status" value="1"/>
</dbReference>
<evidence type="ECO:0000256" key="8">
    <source>
        <dbReference type="SAM" id="Phobius"/>
    </source>
</evidence>
<dbReference type="OrthoDB" id="9768177at2"/>
<evidence type="ECO:0000313" key="11">
    <source>
        <dbReference type="Proteomes" id="UP000292855"/>
    </source>
</evidence>
<dbReference type="InterPro" id="IPR012910">
    <property type="entry name" value="Plug_dom"/>
</dbReference>
<sequence length="1140" mass="127791">MIFYEYVKDRVWPLAFRCILVMKLAVCITFLTVFQVLAHHSSAQKINISAHNQPLAKVMKSVQDQSGYPFFLYGKELAKLSVNANVQNMELQRAMEEILRDQPVGWVLSAGTIILKPLPIEKKVASTTPSLTTTMQKQERIINGKVTDAYGQPIRGVTVSTVQVSKVTSTDEGGNYSIPVSFESEMLLFSMVGYDKQEVPVEDSNIIDVVLKESMDNLDEVLVVGYGTIKKKDLTGSMTNVKTEDIQDIPANSIESLLQGRAAGLQIVKTSQDPGAGTTVRIRGGSSLRGSNSPLIVVDGFPIGDAGNLKQINPADIVSIEVLKDASASSIYGSRGANGVIMVTTKKAKNGQTDISIKHQTTLSQFTSEFIQWTDPALMAQLDNEAKINGNMPPLYVGAVNSTGIYFPAVDEIQSGAWPHFTDWSKVVFRDNPVNNTSTISLATANDKTSFNLSANNLLQQGSYIRDNYGKQIVSSNIRHQFNKYLNISAFNNLSKDNRRTNTGLAYWRNPLWPVYNEDGSYFLEGNADYSHPMAWTDNRKNTAKGTDIISSWLLDLQLISGLSLKSQLNYKYGASIQDRFEPDRYTETGTNNKGAAYLDNWMGQVYTADTYLTYQKLFKQNHDLTAMLGHSYEYSLARSSAMESYNFKNGALNNENMASGSPELNRHRNGQTETKLLSYFGRLNYAFKDKYLLTLTMRSDGSSKFSTNHKWAYFPSGAVSWKLHQEQFIKDLNLFDEFKLRASYGISGNQGISPYQTLSRYGIETFYTDGGWSTAIGPGYVIGYTGVGGRYKEWGGIPNKDLRWETTAQYNFGADFSFFNNRLGVTVDYYSKNTFDLLRERYLTLSSGYDRMWVNDGEINNKGIELTLHGDIIRKRDWELSGTFIFSRNVNKVVSLGNAISSGLNRDFLSDTYYEYYGGGMDPFREPSPNILAVGLPVNVFYGYRVDGIVQSDREGEAAGLVGAEARAGEFLYTDLSQDGVFDTKDRTVIGDPNPDFMASLNLNLRYKNLDMNIFLNGVFGNDVLWSGMYNSALYVPLRWTPDNPSNEYPSVRQGRLHYTSDWFIKDGSFLRIQNVNVGYRIPLENQKWVKQARISINAENPYTFTKFEGYDPEVGLNGRYGGGYPKLRMFSFGVDFTF</sequence>
<dbReference type="AlphaFoldDB" id="A0A4Q6XZ52"/>
<name>A0A4Q6XZ52_9SPHI</name>
<dbReference type="InterPro" id="IPR037066">
    <property type="entry name" value="Plug_dom_sf"/>
</dbReference>
<dbReference type="Pfam" id="PF13715">
    <property type="entry name" value="CarbopepD_reg_2"/>
    <property type="match status" value="1"/>
</dbReference>
<keyword evidence="8" id="KW-1133">Transmembrane helix</keyword>
<comment type="similarity">
    <text evidence="7">Belongs to the TonB-dependent receptor family.</text>
</comment>
<feature type="transmembrane region" description="Helical" evidence="8">
    <location>
        <begin position="12"/>
        <end position="37"/>
    </location>
</feature>
<reference evidence="10 11" key="1">
    <citation type="submission" date="2019-02" db="EMBL/GenBank/DDBJ databases">
        <authorList>
            <person name="Li Y."/>
        </authorList>
    </citation>
    <scope>NUCLEOTIDE SEQUENCE [LARGE SCALE GENOMIC DNA]</scope>
    <source>
        <strain evidence="10 11">30C10-4-7</strain>
    </source>
</reference>
<keyword evidence="11" id="KW-1185">Reference proteome</keyword>
<dbReference type="NCBIfam" id="TIGR04057">
    <property type="entry name" value="SusC_RagA_signa"/>
    <property type="match status" value="1"/>
</dbReference>
<dbReference type="Pfam" id="PF07715">
    <property type="entry name" value="Plug"/>
    <property type="match status" value="1"/>
</dbReference>
<keyword evidence="6 7" id="KW-0998">Cell outer membrane</keyword>
<dbReference type="PROSITE" id="PS52016">
    <property type="entry name" value="TONB_DEPENDENT_REC_3"/>
    <property type="match status" value="1"/>
</dbReference>
<dbReference type="InterPro" id="IPR036942">
    <property type="entry name" value="Beta-barrel_TonB_sf"/>
</dbReference>
<dbReference type="Gene3D" id="2.170.130.10">
    <property type="entry name" value="TonB-dependent receptor, plug domain"/>
    <property type="match status" value="1"/>
</dbReference>
<keyword evidence="3 7" id="KW-1134">Transmembrane beta strand</keyword>
<evidence type="ECO:0000256" key="5">
    <source>
        <dbReference type="ARBA" id="ARBA00023136"/>
    </source>
</evidence>
<evidence type="ECO:0000313" key="10">
    <source>
        <dbReference type="EMBL" id="RZF62249.1"/>
    </source>
</evidence>
<feature type="domain" description="TonB-dependent receptor plug" evidence="9">
    <location>
        <begin position="230"/>
        <end position="340"/>
    </location>
</feature>
<comment type="subcellular location">
    <subcellularLocation>
        <location evidence="1 7">Cell outer membrane</location>
        <topology evidence="1 7">Multi-pass membrane protein</topology>
    </subcellularLocation>
</comment>
<comment type="caution">
    <text evidence="10">The sequence shown here is derived from an EMBL/GenBank/DDBJ whole genome shotgun (WGS) entry which is preliminary data.</text>
</comment>
<keyword evidence="2 7" id="KW-0813">Transport</keyword>
<dbReference type="GO" id="GO:0009279">
    <property type="term" value="C:cell outer membrane"/>
    <property type="evidence" value="ECO:0007669"/>
    <property type="project" value="UniProtKB-SubCell"/>
</dbReference>
<evidence type="ECO:0000259" key="9">
    <source>
        <dbReference type="Pfam" id="PF07715"/>
    </source>
</evidence>
<dbReference type="InterPro" id="IPR039426">
    <property type="entry name" value="TonB-dep_rcpt-like"/>
</dbReference>
<evidence type="ECO:0000256" key="2">
    <source>
        <dbReference type="ARBA" id="ARBA00022448"/>
    </source>
</evidence>
<dbReference type="InterPro" id="IPR023996">
    <property type="entry name" value="TonB-dep_OMP_SusC/RagA"/>
</dbReference>
<keyword evidence="10" id="KW-0675">Receptor</keyword>
<dbReference type="EMBL" id="SGIT01000001">
    <property type="protein sequence ID" value="RZF62249.1"/>
    <property type="molecule type" value="Genomic_DNA"/>
</dbReference>
<evidence type="ECO:0000256" key="6">
    <source>
        <dbReference type="ARBA" id="ARBA00023237"/>
    </source>
</evidence>
<dbReference type="Proteomes" id="UP000292855">
    <property type="component" value="Unassembled WGS sequence"/>
</dbReference>
<organism evidence="10 11">
    <name type="scientific">Sphingobacterium corticibacterium</name>
    <dbReference type="NCBI Taxonomy" id="2484746"/>
    <lineage>
        <taxon>Bacteria</taxon>
        <taxon>Pseudomonadati</taxon>
        <taxon>Bacteroidota</taxon>
        <taxon>Sphingobacteriia</taxon>
        <taxon>Sphingobacteriales</taxon>
        <taxon>Sphingobacteriaceae</taxon>
        <taxon>Sphingobacterium</taxon>
    </lineage>
</organism>
<dbReference type="Gene3D" id="3.55.50.30">
    <property type="match status" value="1"/>
</dbReference>
<evidence type="ECO:0000256" key="3">
    <source>
        <dbReference type="ARBA" id="ARBA00022452"/>
    </source>
</evidence>
<dbReference type="InterPro" id="IPR008969">
    <property type="entry name" value="CarboxyPept-like_regulatory"/>
</dbReference>
<evidence type="ECO:0000256" key="4">
    <source>
        <dbReference type="ARBA" id="ARBA00022692"/>
    </source>
</evidence>
<keyword evidence="5 7" id="KW-0472">Membrane</keyword>
<dbReference type="SUPFAM" id="SSF56935">
    <property type="entry name" value="Porins"/>
    <property type="match status" value="1"/>
</dbReference>
<dbReference type="Gene3D" id="2.40.170.20">
    <property type="entry name" value="TonB-dependent receptor, beta-barrel domain"/>
    <property type="match status" value="1"/>
</dbReference>
<gene>
    <name evidence="10" type="ORF">EWE74_05470</name>
</gene>
<dbReference type="SUPFAM" id="SSF49464">
    <property type="entry name" value="Carboxypeptidase regulatory domain-like"/>
    <property type="match status" value="1"/>
</dbReference>
<evidence type="ECO:0000256" key="1">
    <source>
        <dbReference type="ARBA" id="ARBA00004571"/>
    </source>
</evidence>
<keyword evidence="4 7" id="KW-0812">Transmembrane</keyword>
<accession>A0A4Q6XZ52</accession>
<dbReference type="FunFam" id="2.170.130.10:FF:000008">
    <property type="entry name" value="SusC/RagA family TonB-linked outer membrane protein"/>
    <property type="match status" value="1"/>
</dbReference>
<proteinExistence type="inferred from homology"/>